<feature type="compositionally biased region" description="Polar residues" evidence="1">
    <location>
        <begin position="115"/>
        <end position="131"/>
    </location>
</feature>
<dbReference type="AlphaFoldDB" id="A0AAD9IVM1"/>
<reference evidence="2" key="1">
    <citation type="journal article" date="2023" name="Mol. Biol. Evol.">
        <title>Third-Generation Sequencing Reveals the Adaptive Role of the Epigenome in Three Deep-Sea Polychaetes.</title>
        <authorList>
            <person name="Perez M."/>
            <person name="Aroh O."/>
            <person name="Sun Y."/>
            <person name="Lan Y."/>
            <person name="Juniper S.K."/>
            <person name="Young C.R."/>
            <person name="Angers B."/>
            <person name="Qian P.Y."/>
        </authorList>
    </citation>
    <scope>NUCLEOTIDE SEQUENCE</scope>
    <source>
        <strain evidence="2">P08H-3</strain>
    </source>
</reference>
<evidence type="ECO:0000313" key="2">
    <source>
        <dbReference type="EMBL" id="KAK2141777.1"/>
    </source>
</evidence>
<dbReference type="Proteomes" id="UP001208570">
    <property type="component" value="Unassembled WGS sequence"/>
</dbReference>
<name>A0AAD9IVM1_9ANNE</name>
<proteinExistence type="predicted"/>
<evidence type="ECO:0000256" key="1">
    <source>
        <dbReference type="SAM" id="MobiDB-lite"/>
    </source>
</evidence>
<feature type="non-terminal residue" evidence="2">
    <location>
        <position position="1"/>
    </location>
</feature>
<feature type="region of interest" description="Disordered" evidence="1">
    <location>
        <begin position="1"/>
        <end position="131"/>
    </location>
</feature>
<feature type="compositionally biased region" description="Basic and acidic residues" evidence="1">
    <location>
        <begin position="59"/>
        <end position="68"/>
    </location>
</feature>
<comment type="caution">
    <text evidence="2">The sequence shown here is derived from an EMBL/GenBank/DDBJ whole genome shotgun (WGS) entry which is preliminary data.</text>
</comment>
<sequence length="131" mass="14896">IDLLSSKPNGRTMEDPSEEGHENKTPIRWMWKKALKSLKTKDKDKSRVDDRSSSSGDKSSSERDDKRAYSRMNSRQSSLKKGLLKRKDSKEQPVAEEEPELSEEGIAVAPAADDSQVQPSIRRTSILFNRY</sequence>
<accession>A0AAD9IVM1</accession>
<evidence type="ECO:0000313" key="3">
    <source>
        <dbReference type="Proteomes" id="UP001208570"/>
    </source>
</evidence>
<dbReference type="EMBL" id="JAODUP010001043">
    <property type="protein sequence ID" value="KAK2141777.1"/>
    <property type="molecule type" value="Genomic_DNA"/>
</dbReference>
<feature type="compositionally biased region" description="Acidic residues" evidence="1">
    <location>
        <begin position="94"/>
        <end position="103"/>
    </location>
</feature>
<protein>
    <submittedName>
        <fullName evidence="2">Uncharacterized protein</fullName>
    </submittedName>
</protein>
<feature type="compositionally biased region" description="Basic and acidic residues" evidence="1">
    <location>
        <begin position="39"/>
        <end position="52"/>
    </location>
</feature>
<feature type="compositionally biased region" description="Basic and acidic residues" evidence="1">
    <location>
        <begin position="12"/>
        <end position="25"/>
    </location>
</feature>
<gene>
    <name evidence="2" type="ORF">LSH36_1043g00046</name>
</gene>
<organism evidence="2 3">
    <name type="scientific">Paralvinella palmiformis</name>
    <dbReference type="NCBI Taxonomy" id="53620"/>
    <lineage>
        <taxon>Eukaryota</taxon>
        <taxon>Metazoa</taxon>
        <taxon>Spiralia</taxon>
        <taxon>Lophotrochozoa</taxon>
        <taxon>Annelida</taxon>
        <taxon>Polychaeta</taxon>
        <taxon>Sedentaria</taxon>
        <taxon>Canalipalpata</taxon>
        <taxon>Terebellida</taxon>
        <taxon>Terebelliformia</taxon>
        <taxon>Alvinellidae</taxon>
        <taxon>Paralvinella</taxon>
    </lineage>
</organism>
<keyword evidence="3" id="KW-1185">Reference proteome</keyword>